<dbReference type="InterPro" id="IPR057326">
    <property type="entry name" value="KR_dom"/>
</dbReference>
<name>A0A069E1J1_9PROT</name>
<dbReference type="InterPro" id="IPR002347">
    <property type="entry name" value="SDR_fam"/>
</dbReference>
<dbReference type="InterPro" id="IPR036291">
    <property type="entry name" value="NAD(P)-bd_dom_sf"/>
</dbReference>
<organism evidence="5 6">
    <name type="scientific">Hyphomonas adhaerens MHS-3</name>
    <dbReference type="NCBI Taxonomy" id="1280949"/>
    <lineage>
        <taxon>Bacteria</taxon>
        <taxon>Pseudomonadati</taxon>
        <taxon>Pseudomonadota</taxon>
        <taxon>Alphaproteobacteria</taxon>
        <taxon>Hyphomonadales</taxon>
        <taxon>Hyphomonadaceae</taxon>
        <taxon>Hyphomonas</taxon>
    </lineage>
</organism>
<comment type="caution">
    <text evidence="5">The sequence shown here is derived from an EMBL/GenBank/DDBJ whole genome shotgun (WGS) entry which is preliminary data.</text>
</comment>
<keyword evidence="2" id="KW-0560">Oxidoreductase</keyword>
<dbReference type="STRING" id="1280949.HAD_16202"/>
<feature type="domain" description="Ketoreductase" evidence="4">
    <location>
        <begin position="9"/>
        <end position="205"/>
    </location>
</feature>
<evidence type="ECO:0000313" key="6">
    <source>
        <dbReference type="Proteomes" id="UP000027446"/>
    </source>
</evidence>
<keyword evidence="6" id="KW-1185">Reference proteome</keyword>
<dbReference type="InterPro" id="IPR051687">
    <property type="entry name" value="Peroxisomal_Beta-Oxidation"/>
</dbReference>
<sequence length="307" mass="31985">MSDIRFDGRVAIVTGAGGGLGRCHALELARRGAKVVINDLGASMDGSGGSSEAAEAVVKEIEAMGGEAMANGSSVADEAGVKKMIDDTMEKWGRIDILIANAGILRDKSFSKMTIQDIDLVLAVHLRGTFLPVHAAWNIMKEQNYGRIVVTTSSTGLYGNFGQANYGGGKLGVVGMMNTLKIEGAKNDIKVNAVCPVAATRMTEGLMPPEALEQLKPEYVTPGVMNLVKDDAPTGMILSAGAGAFSMARIVETRGAYVGQGDELTAEAVAAKWDEITDTSKTLPAFTSGGQHGANMFSLVAEGKGQG</sequence>
<dbReference type="OrthoDB" id="9804774at2"/>
<proteinExistence type="inferred from homology"/>
<dbReference type="Gene3D" id="3.40.50.720">
    <property type="entry name" value="NAD(P)-binding Rossmann-like Domain"/>
    <property type="match status" value="1"/>
</dbReference>
<comment type="similarity">
    <text evidence="1 3">Belongs to the short-chain dehydrogenases/reductases (SDR) family.</text>
</comment>
<dbReference type="PRINTS" id="PR00080">
    <property type="entry name" value="SDRFAMILY"/>
</dbReference>
<dbReference type="GO" id="GO:0016491">
    <property type="term" value="F:oxidoreductase activity"/>
    <property type="evidence" value="ECO:0007669"/>
    <property type="project" value="UniProtKB-KW"/>
</dbReference>
<evidence type="ECO:0000256" key="3">
    <source>
        <dbReference type="RuleBase" id="RU000363"/>
    </source>
</evidence>
<accession>A0A069E1J1</accession>
<dbReference type="AlphaFoldDB" id="A0A069E1J1"/>
<dbReference type="eggNOG" id="COG1028">
    <property type="taxonomic scope" value="Bacteria"/>
</dbReference>
<dbReference type="Pfam" id="PF00106">
    <property type="entry name" value="adh_short"/>
    <property type="match status" value="1"/>
</dbReference>
<gene>
    <name evidence="5" type="ORF">HAD_16202</name>
</gene>
<dbReference type="PATRIC" id="fig|1280949.3.peg.3290"/>
<dbReference type="SUPFAM" id="SSF51735">
    <property type="entry name" value="NAD(P)-binding Rossmann-fold domains"/>
    <property type="match status" value="1"/>
</dbReference>
<dbReference type="EMBL" id="ARYH01000003">
    <property type="protein sequence ID" value="KCZ83246.1"/>
    <property type="molecule type" value="Genomic_DNA"/>
</dbReference>
<evidence type="ECO:0000256" key="1">
    <source>
        <dbReference type="ARBA" id="ARBA00006484"/>
    </source>
</evidence>
<protein>
    <submittedName>
        <fullName evidence="5">Short chain dehydrogenase/reductase family oxidoreductase</fullName>
    </submittedName>
</protein>
<reference evidence="5 6" key="1">
    <citation type="journal article" date="2014" name="Antonie Van Leeuwenhoek">
        <title>Hyphomonas beringensis sp. nov. and Hyphomonas chukchiensis sp. nov., isolated from surface seawater of the Bering Sea and Chukchi Sea.</title>
        <authorList>
            <person name="Li C."/>
            <person name="Lai Q."/>
            <person name="Li G."/>
            <person name="Dong C."/>
            <person name="Wang J."/>
            <person name="Liao Y."/>
            <person name="Shao Z."/>
        </authorList>
    </citation>
    <scope>NUCLEOTIDE SEQUENCE [LARGE SCALE GENOMIC DNA]</scope>
    <source>
        <strain evidence="5 6">MHS-3</strain>
    </source>
</reference>
<dbReference type="Proteomes" id="UP000027446">
    <property type="component" value="Unassembled WGS sequence"/>
</dbReference>
<dbReference type="RefSeq" id="WP_035573535.1">
    <property type="nucleotide sequence ID" value="NZ_ARYH01000003.1"/>
</dbReference>
<evidence type="ECO:0000313" key="5">
    <source>
        <dbReference type="EMBL" id="KCZ83246.1"/>
    </source>
</evidence>
<dbReference type="PANTHER" id="PTHR45024:SF2">
    <property type="entry name" value="SCP2 DOMAIN-CONTAINING PROTEIN"/>
    <property type="match status" value="1"/>
</dbReference>
<dbReference type="SMART" id="SM00822">
    <property type="entry name" value="PKS_KR"/>
    <property type="match status" value="1"/>
</dbReference>
<dbReference type="PRINTS" id="PR00081">
    <property type="entry name" value="GDHRDH"/>
</dbReference>
<dbReference type="PANTHER" id="PTHR45024">
    <property type="entry name" value="DEHYDROGENASES, SHORT CHAIN"/>
    <property type="match status" value="1"/>
</dbReference>
<evidence type="ECO:0000259" key="4">
    <source>
        <dbReference type="SMART" id="SM00822"/>
    </source>
</evidence>
<evidence type="ECO:0000256" key="2">
    <source>
        <dbReference type="ARBA" id="ARBA00023002"/>
    </source>
</evidence>